<dbReference type="GO" id="GO:0005829">
    <property type="term" value="C:cytosol"/>
    <property type="evidence" value="ECO:0007669"/>
    <property type="project" value="TreeGrafter"/>
</dbReference>
<protein>
    <submittedName>
        <fullName evidence="3">PPOX class probable F420-dependent enzyme</fullName>
    </submittedName>
</protein>
<reference evidence="3 4" key="1">
    <citation type="submission" date="2019-02" db="EMBL/GenBank/DDBJ databases">
        <title>Sequencing the genomes of 1000 actinobacteria strains.</title>
        <authorList>
            <person name="Klenk H.-P."/>
        </authorList>
    </citation>
    <scope>NUCLEOTIDE SEQUENCE [LARGE SCALE GENOMIC DNA]</scope>
    <source>
        <strain evidence="3 4">DSM 18319</strain>
    </source>
</reference>
<dbReference type="SUPFAM" id="SSF50475">
    <property type="entry name" value="FMN-binding split barrel"/>
    <property type="match status" value="1"/>
</dbReference>
<gene>
    <name evidence="3" type="ORF">EV379_2363</name>
</gene>
<dbReference type="GO" id="GO:0016627">
    <property type="term" value="F:oxidoreductase activity, acting on the CH-CH group of donors"/>
    <property type="evidence" value="ECO:0007669"/>
    <property type="project" value="TreeGrafter"/>
</dbReference>
<comment type="caution">
    <text evidence="3">The sequence shown here is derived from an EMBL/GenBank/DDBJ whole genome shotgun (WGS) entry which is preliminary data.</text>
</comment>
<organism evidence="3 4">
    <name type="scientific">Microterricola gilva</name>
    <dbReference type="NCBI Taxonomy" id="393267"/>
    <lineage>
        <taxon>Bacteria</taxon>
        <taxon>Bacillati</taxon>
        <taxon>Actinomycetota</taxon>
        <taxon>Actinomycetes</taxon>
        <taxon>Micrococcales</taxon>
        <taxon>Microbacteriaceae</taxon>
        <taxon>Microterricola</taxon>
    </lineage>
</organism>
<accession>A0A4Q8ANB1</accession>
<dbReference type="InterPro" id="IPR012349">
    <property type="entry name" value="Split_barrel_FMN-bd"/>
</dbReference>
<name>A0A4Q8ANB1_9MICO</name>
<dbReference type="EMBL" id="SHLC01000001">
    <property type="protein sequence ID" value="RZU66018.1"/>
    <property type="molecule type" value="Genomic_DNA"/>
</dbReference>
<sequence>MTASSEPAAIRLDPADEVQGRAIARLERERIGWLTSMRANGFPHAVPIWFLWHDDELIVLSEPGAVKVRNIRGNPKVLLHLEAGANGDELTVLQGIAEISPDPTAAWVDRIGAAYGAKYTTGLADLNMTMRSMAAQYSAVIRITPTKLIAW</sequence>
<evidence type="ECO:0000313" key="3">
    <source>
        <dbReference type="EMBL" id="RZU66018.1"/>
    </source>
</evidence>
<evidence type="ECO:0000313" key="4">
    <source>
        <dbReference type="Proteomes" id="UP000291483"/>
    </source>
</evidence>
<dbReference type="PANTHER" id="PTHR35176:SF6">
    <property type="entry name" value="HEME OXYGENASE HI_0854-RELATED"/>
    <property type="match status" value="1"/>
</dbReference>
<dbReference type="InterPro" id="IPR052019">
    <property type="entry name" value="F420H2_bilvrd_red/Heme_oxyg"/>
</dbReference>
<feature type="domain" description="Pyridoxamine 5'-phosphate oxidase N-terminal" evidence="2">
    <location>
        <begin position="24"/>
        <end position="150"/>
    </location>
</feature>
<dbReference type="Gene3D" id="2.30.110.10">
    <property type="entry name" value="Electron Transport, Fmn-binding Protein, Chain A"/>
    <property type="match status" value="1"/>
</dbReference>
<dbReference type="InterPro" id="IPR011576">
    <property type="entry name" value="Pyridox_Oxase_N"/>
</dbReference>
<dbReference type="AlphaFoldDB" id="A0A4Q8ANB1"/>
<dbReference type="Proteomes" id="UP000291483">
    <property type="component" value="Unassembled WGS sequence"/>
</dbReference>
<dbReference type="RefSeq" id="WP_165397358.1">
    <property type="nucleotide sequence ID" value="NZ_SHLC01000001.1"/>
</dbReference>
<proteinExistence type="predicted"/>
<dbReference type="GO" id="GO:0070967">
    <property type="term" value="F:coenzyme F420 binding"/>
    <property type="evidence" value="ECO:0007669"/>
    <property type="project" value="TreeGrafter"/>
</dbReference>
<dbReference type="PANTHER" id="PTHR35176">
    <property type="entry name" value="HEME OXYGENASE HI_0854-RELATED"/>
    <property type="match status" value="1"/>
</dbReference>
<evidence type="ECO:0000256" key="1">
    <source>
        <dbReference type="ARBA" id="ARBA00023002"/>
    </source>
</evidence>
<dbReference type="Pfam" id="PF01243">
    <property type="entry name" value="PNPOx_N"/>
    <property type="match status" value="1"/>
</dbReference>
<evidence type="ECO:0000259" key="2">
    <source>
        <dbReference type="Pfam" id="PF01243"/>
    </source>
</evidence>
<keyword evidence="4" id="KW-1185">Reference proteome</keyword>
<keyword evidence="1" id="KW-0560">Oxidoreductase</keyword>